<evidence type="ECO:0008006" key="5">
    <source>
        <dbReference type="Google" id="ProtNLM"/>
    </source>
</evidence>
<evidence type="ECO:0000256" key="2">
    <source>
        <dbReference type="ARBA" id="ARBA00023002"/>
    </source>
</evidence>
<evidence type="ECO:0000313" key="4">
    <source>
        <dbReference type="EMBL" id="MPN09571.1"/>
    </source>
</evidence>
<accession>A0A645F5N0</accession>
<reference evidence="4" key="1">
    <citation type="submission" date="2019-08" db="EMBL/GenBank/DDBJ databases">
        <authorList>
            <person name="Kucharzyk K."/>
            <person name="Murdoch R.W."/>
            <person name="Higgins S."/>
            <person name="Loffler F."/>
        </authorList>
    </citation>
    <scope>NUCLEOTIDE SEQUENCE</scope>
</reference>
<protein>
    <recommendedName>
        <fullName evidence="5">Alcohol dehydrogenase iron-type/glycerol dehydrogenase GldA domain-containing protein</fullName>
    </recommendedName>
</protein>
<dbReference type="GO" id="GO:0046872">
    <property type="term" value="F:metal ion binding"/>
    <property type="evidence" value="ECO:0007669"/>
    <property type="project" value="UniProtKB-KW"/>
</dbReference>
<dbReference type="AlphaFoldDB" id="A0A645F5N0"/>
<keyword evidence="1" id="KW-0479">Metal-binding</keyword>
<dbReference type="SUPFAM" id="SSF56796">
    <property type="entry name" value="Dehydroquinate synthase-like"/>
    <property type="match status" value="1"/>
</dbReference>
<dbReference type="Gene3D" id="1.20.1090.10">
    <property type="entry name" value="Dehydroquinate synthase-like - alpha domain"/>
    <property type="match status" value="1"/>
</dbReference>
<sequence length="141" mass="15125">MQPVKVLKGPVKAGVSKTQGSRLLAGPPQPFCLNAVKCLADGEKVSFGIVTQLMLDPEADMAQAEELVDFMVRLGLPVTMEDIGLDQVPEEELMAWCRKQCVPGSRLDAVAQGITAEELMRAMHAASAFGASRKQQGKAQD</sequence>
<evidence type="ECO:0000256" key="1">
    <source>
        <dbReference type="ARBA" id="ARBA00022723"/>
    </source>
</evidence>
<dbReference type="EMBL" id="VSSQ01055683">
    <property type="protein sequence ID" value="MPN09571.1"/>
    <property type="molecule type" value="Genomic_DNA"/>
</dbReference>
<keyword evidence="3" id="KW-0520">NAD</keyword>
<keyword evidence="2" id="KW-0560">Oxidoreductase</keyword>
<comment type="caution">
    <text evidence="4">The sequence shown here is derived from an EMBL/GenBank/DDBJ whole genome shotgun (WGS) entry which is preliminary data.</text>
</comment>
<proteinExistence type="predicted"/>
<dbReference type="GO" id="GO:0016614">
    <property type="term" value="F:oxidoreductase activity, acting on CH-OH group of donors"/>
    <property type="evidence" value="ECO:0007669"/>
    <property type="project" value="InterPro"/>
</dbReference>
<organism evidence="4">
    <name type="scientific">bioreactor metagenome</name>
    <dbReference type="NCBI Taxonomy" id="1076179"/>
    <lineage>
        <taxon>unclassified sequences</taxon>
        <taxon>metagenomes</taxon>
        <taxon>ecological metagenomes</taxon>
    </lineage>
</organism>
<gene>
    <name evidence="4" type="ORF">SDC9_156862</name>
</gene>
<dbReference type="InterPro" id="IPR016205">
    <property type="entry name" value="Glycerol_DH"/>
</dbReference>
<dbReference type="PANTHER" id="PTHR43616">
    <property type="entry name" value="GLYCEROL DEHYDROGENASE"/>
    <property type="match status" value="1"/>
</dbReference>
<name>A0A645F5N0_9ZZZZ</name>
<dbReference type="PANTHER" id="PTHR43616:SF5">
    <property type="entry name" value="GLYCEROL DEHYDROGENASE 1"/>
    <property type="match status" value="1"/>
</dbReference>
<evidence type="ECO:0000256" key="3">
    <source>
        <dbReference type="ARBA" id="ARBA00023027"/>
    </source>
</evidence>